<proteinExistence type="predicted"/>
<dbReference type="GeneID" id="70227956"/>
<protein>
    <recommendedName>
        <fullName evidence="3">F-box domain-containing protein</fullName>
    </recommendedName>
</protein>
<accession>A0A9P9HNG9</accession>
<dbReference type="EMBL" id="JAGMUX010000004">
    <property type="protein sequence ID" value="KAH7260770.1"/>
    <property type="molecule type" value="Genomic_DNA"/>
</dbReference>
<evidence type="ECO:0000313" key="2">
    <source>
        <dbReference type="Proteomes" id="UP000720189"/>
    </source>
</evidence>
<evidence type="ECO:0000313" key="1">
    <source>
        <dbReference type="EMBL" id="KAH7260770.1"/>
    </source>
</evidence>
<dbReference type="Proteomes" id="UP000720189">
    <property type="component" value="Unassembled WGS sequence"/>
</dbReference>
<dbReference type="RefSeq" id="XP_046052647.1">
    <property type="nucleotide sequence ID" value="XM_046198002.1"/>
</dbReference>
<comment type="caution">
    <text evidence="1">The sequence shown here is derived from an EMBL/GenBank/DDBJ whole genome shotgun (WGS) entry which is preliminary data.</text>
</comment>
<organism evidence="1 2">
    <name type="scientific">Fusarium redolens</name>
    <dbReference type="NCBI Taxonomy" id="48865"/>
    <lineage>
        <taxon>Eukaryota</taxon>
        <taxon>Fungi</taxon>
        <taxon>Dikarya</taxon>
        <taxon>Ascomycota</taxon>
        <taxon>Pezizomycotina</taxon>
        <taxon>Sordariomycetes</taxon>
        <taxon>Hypocreomycetidae</taxon>
        <taxon>Hypocreales</taxon>
        <taxon>Nectriaceae</taxon>
        <taxon>Fusarium</taxon>
        <taxon>Fusarium redolens species complex</taxon>
    </lineage>
</organism>
<dbReference type="AlphaFoldDB" id="A0A9P9HNG9"/>
<evidence type="ECO:0008006" key="3">
    <source>
        <dbReference type="Google" id="ProtNLM"/>
    </source>
</evidence>
<keyword evidence="2" id="KW-1185">Reference proteome</keyword>
<sequence length="334" mass="39034">MTSDIFNWLPPELHINVVANLQSLQDIRSFTSASPVARRYFHANQRTSFLWPYILEIHANFGDEALVPLALILLQVRKIEQRIRPYLDAVTRFDISESSEEWKTNLGCIAAIIHMIREIGPITAGSVNKFRDQMPRTARSYIHSYADRGQVVNAYLRYDLYCQLACNGEEKLFAEREQVKELESYLHKHLPQPYQARPRTPVNILCLIRQRHTDILFCVDLTIGMSRSERSERNQVKDILRRGGPRPFVLQRLQECRFMKRQRDDIKAYLDYVSLQGYPFLHYLEQLEPHAQKACVLDIFFKITTERLRELAGIRVTTRSAAKRANIYQAYAMS</sequence>
<name>A0A9P9HNG9_FUSRE</name>
<dbReference type="OrthoDB" id="5088465at2759"/>
<reference evidence="1" key="1">
    <citation type="journal article" date="2021" name="Nat. Commun.">
        <title>Genetic determinants of endophytism in the Arabidopsis root mycobiome.</title>
        <authorList>
            <person name="Mesny F."/>
            <person name="Miyauchi S."/>
            <person name="Thiergart T."/>
            <person name="Pickel B."/>
            <person name="Atanasova L."/>
            <person name="Karlsson M."/>
            <person name="Huettel B."/>
            <person name="Barry K.W."/>
            <person name="Haridas S."/>
            <person name="Chen C."/>
            <person name="Bauer D."/>
            <person name="Andreopoulos W."/>
            <person name="Pangilinan J."/>
            <person name="LaButti K."/>
            <person name="Riley R."/>
            <person name="Lipzen A."/>
            <person name="Clum A."/>
            <person name="Drula E."/>
            <person name="Henrissat B."/>
            <person name="Kohler A."/>
            <person name="Grigoriev I.V."/>
            <person name="Martin F.M."/>
            <person name="Hacquard S."/>
        </authorList>
    </citation>
    <scope>NUCLEOTIDE SEQUENCE</scope>
    <source>
        <strain evidence="1">MPI-CAGE-AT-0023</strain>
    </source>
</reference>
<gene>
    <name evidence="1" type="ORF">BKA55DRAFT_672627</name>
</gene>